<dbReference type="InterPro" id="IPR036873">
    <property type="entry name" value="Rhodanese-like_dom_sf"/>
</dbReference>
<dbReference type="OrthoDB" id="9800872at2"/>
<organism evidence="2 3">
    <name type="scientific">Corynebacterium appendicis CIP 107643</name>
    <dbReference type="NCBI Taxonomy" id="1161099"/>
    <lineage>
        <taxon>Bacteria</taxon>
        <taxon>Bacillati</taxon>
        <taxon>Actinomycetota</taxon>
        <taxon>Actinomycetes</taxon>
        <taxon>Mycobacteriales</taxon>
        <taxon>Corynebacteriaceae</taxon>
        <taxon>Corynebacterium</taxon>
    </lineage>
</organism>
<keyword evidence="2" id="KW-0808">Transferase</keyword>
<dbReference type="PANTHER" id="PTHR45431">
    <property type="entry name" value="RHODANESE-LIKE DOMAIN-CONTAINING PROTEIN 15, CHLOROPLASTIC"/>
    <property type="match status" value="1"/>
</dbReference>
<proteinExistence type="predicted"/>
<name>A0A1N7J733_9CORY</name>
<evidence type="ECO:0000259" key="1">
    <source>
        <dbReference type="PROSITE" id="PS50206"/>
    </source>
</evidence>
<protein>
    <submittedName>
        <fullName evidence="2">Rhodanese-related sulfurtransferase</fullName>
    </submittedName>
</protein>
<dbReference type="SMART" id="SM00450">
    <property type="entry name" value="RHOD"/>
    <property type="match status" value="1"/>
</dbReference>
<dbReference type="Pfam" id="PF00581">
    <property type="entry name" value="Rhodanese"/>
    <property type="match status" value="1"/>
</dbReference>
<dbReference type="CDD" id="cd00158">
    <property type="entry name" value="RHOD"/>
    <property type="match status" value="1"/>
</dbReference>
<evidence type="ECO:0000313" key="2">
    <source>
        <dbReference type="EMBL" id="SIS45122.1"/>
    </source>
</evidence>
<dbReference type="STRING" id="1161099.SAMN05444817_10494"/>
<dbReference type="RefSeq" id="WP_076598999.1">
    <property type="nucleotide sequence ID" value="NZ_CP046976.1"/>
</dbReference>
<keyword evidence="3" id="KW-1185">Reference proteome</keyword>
<dbReference type="EMBL" id="FTOF01000004">
    <property type="protein sequence ID" value="SIS45122.1"/>
    <property type="molecule type" value="Genomic_DNA"/>
</dbReference>
<reference evidence="3" key="1">
    <citation type="submission" date="2017-01" db="EMBL/GenBank/DDBJ databases">
        <authorList>
            <person name="Varghese N."/>
            <person name="Submissions S."/>
        </authorList>
    </citation>
    <scope>NUCLEOTIDE SEQUENCE [LARGE SCALE GENOMIC DNA]</scope>
    <source>
        <strain evidence="3">DSM 44531</strain>
    </source>
</reference>
<dbReference type="InterPro" id="IPR052367">
    <property type="entry name" value="Thiosulfate_ST/Rhodanese-like"/>
</dbReference>
<dbReference type="PROSITE" id="PS50206">
    <property type="entry name" value="RHODANESE_3"/>
    <property type="match status" value="1"/>
</dbReference>
<accession>A0A1N7J733</accession>
<dbReference type="PANTHER" id="PTHR45431:SF3">
    <property type="entry name" value="RHODANESE-LIKE DOMAIN-CONTAINING PROTEIN 15, CHLOROPLASTIC"/>
    <property type="match status" value="1"/>
</dbReference>
<dbReference type="Proteomes" id="UP000186292">
    <property type="component" value="Unassembled WGS sequence"/>
</dbReference>
<gene>
    <name evidence="2" type="ORF">SAMN05444817_10494</name>
</gene>
<feature type="domain" description="Rhodanese" evidence="1">
    <location>
        <begin position="9"/>
        <end position="96"/>
    </location>
</feature>
<evidence type="ECO:0000313" key="3">
    <source>
        <dbReference type="Proteomes" id="UP000186292"/>
    </source>
</evidence>
<dbReference type="Gene3D" id="3.40.250.10">
    <property type="entry name" value="Rhodanese-like domain"/>
    <property type="match status" value="1"/>
</dbReference>
<sequence>MKSVQVNEVPENAQLIDVREPDEFSDTHARGAVNLPLSNFAALSEQIDFDQPIYVICKSGGRSVEASQYLEAVRGTEAINVVGGTQAWVEAGLPTE</sequence>
<dbReference type="SUPFAM" id="SSF52821">
    <property type="entry name" value="Rhodanese/Cell cycle control phosphatase"/>
    <property type="match status" value="1"/>
</dbReference>
<dbReference type="AlphaFoldDB" id="A0A1N7J733"/>
<dbReference type="GO" id="GO:0016740">
    <property type="term" value="F:transferase activity"/>
    <property type="evidence" value="ECO:0007669"/>
    <property type="project" value="UniProtKB-KW"/>
</dbReference>
<dbReference type="InterPro" id="IPR001763">
    <property type="entry name" value="Rhodanese-like_dom"/>
</dbReference>